<feature type="domain" description="YCII-related" evidence="2">
    <location>
        <begin position="1"/>
        <end position="112"/>
    </location>
</feature>
<evidence type="ECO:0000259" key="2">
    <source>
        <dbReference type="Pfam" id="PF03795"/>
    </source>
</evidence>
<accession>A0ABV6QM95</accession>
<sequence length="116" mass="12838">MKYMLLIYGNEQTWQALSEIGQDEVMDVHQSLFDELSKTGEYLGSAGLTTVDAKVVRVQNDVPAVTDGPFSEAKEVLAGYYLVECDSVERATELAGRLVEAQYSPIEVRAVINPHE</sequence>
<dbReference type="Pfam" id="PF03795">
    <property type="entry name" value="YCII"/>
    <property type="match status" value="1"/>
</dbReference>
<keyword evidence="4" id="KW-1185">Reference proteome</keyword>
<reference evidence="3 4" key="1">
    <citation type="submission" date="2024-09" db="EMBL/GenBank/DDBJ databases">
        <authorList>
            <person name="Sun Q."/>
            <person name="Mori K."/>
        </authorList>
    </citation>
    <scope>NUCLEOTIDE SEQUENCE [LARGE SCALE GENOMIC DNA]</scope>
    <source>
        <strain evidence="3 4">CGMCC 1.15906</strain>
    </source>
</reference>
<dbReference type="SUPFAM" id="SSF54909">
    <property type="entry name" value="Dimeric alpha+beta barrel"/>
    <property type="match status" value="1"/>
</dbReference>
<protein>
    <submittedName>
        <fullName evidence="3">YciI family protein</fullName>
    </submittedName>
</protein>
<dbReference type="RefSeq" id="WP_380048498.1">
    <property type="nucleotide sequence ID" value="NZ_JBHLTC010000018.1"/>
</dbReference>
<dbReference type="Gene3D" id="3.30.70.1060">
    <property type="entry name" value="Dimeric alpha+beta barrel"/>
    <property type="match status" value="1"/>
</dbReference>
<proteinExistence type="inferred from homology"/>
<gene>
    <name evidence="3" type="ORF">ACFFGN_16900</name>
</gene>
<evidence type="ECO:0000256" key="1">
    <source>
        <dbReference type="ARBA" id="ARBA00007689"/>
    </source>
</evidence>
<comment type="caution">
    <text evidence="3">The sequence shown here is derived from an EMBL/GenBank/DDBJ whole genome shotgun (WGS) entry which is preliminary data.</text>
</comment>
<dbReference type="Proteomes" id="UP001589890">
    <property type="component" value="Unassembled WGS sequence"/>
</dbReference>
<name>A0ABV6QM95_9ACTN</name>
<dbReference type="PANTHER" id="PTHR35174:SF3">
    <property type="entry name" value="BLL7171 PROTEIN"/>
    <property type="match status" value="1"/>
</dbReference>
<evidence type="ECO:0000313" key="4">
    <source>
        <dbReference type="Proteomes" id="UP001589890"/>
    </source>
</evidence>
<dbReference type="InterPro" id="IPR011008">
    <property type="entry name" value="Dimeric_a/b-barrel"/>
</dbReference>
<dbReference type="InterPro" id="IPR005545">
    <property type="entry name" value="YCII"/>
</dbReference>
<dbReference type="EMBL" id="JBHLTC010000018">
    <property type="protein sequence ID" value="MFC0625759.1"/>
    <property type="molecule type" value="Genomic_DNA"/>
</dbReference>
<evidence type="ECO:0000313" key="3">
    <source>
        <dbReference type="EMBL" id="MFC0625759.1"/>
    </source>
</evidence>
<organism evidence="3 4">
    <name type="scientific">Kribbella deserti</name>
    <dbReference type="NCBI Taxonomy" id="1926257"/>
    <lineage>
        <taxon>Bacteria</taxon>
        <taxon>Bacillati</taxon>
        <taxon>Actinomycetota</taxon>
        <taxon>Actinomycetes</taxon>
        <taxon>Propionibacteriales</taxon>
        <taxon>Kribbellaceae</taxon>
        <taxon>Kribbella</taxon>
    </lineage>
</organism>
<comment type="similarity">
    <text evidence="1">Belongs to the YciI family.</text>
</comment>
<dbReference type="PANTHER" id="PTHR35174">
    <property type="entry name" value="BLL7171 PROTEIN-RELATED"/>
    <property type="match status" value="1"/>
</dbReference>